<evidence type="ECO:0000313" key="1">
    <source>
        <dbReference type="EMBL" id="VFJ69003.1"/>
    </source>
</evidence>
<accession>A0A450TMP6</accession>
<sequence length="82" mass="9400">MSMEKIRAIKPIKTELSAVEMVGETGRGRDDRFSELRQEYDWKKRLREDVNSVRAEVQRRGGISSKSISNAIKRYRKSVAGG</sequence>
<reference evidence="1" key="1">
    <citation type="submission" date="2019-02" db="EMBL/GenBank/DDBJ databases">
        <authorList>
            <person name="Gruber-Vodicka R. H."/>
            <person name="Seah K. B. B."/>
        </authorList>
    </citation>
    <scope>NUCLEOTIDE SEQUENCE</scope>
    <source>
        <strain evidence="1">BECK_BZ131</strain>
    </source>
</reference>
<dbReference type="AlphaFoldDB" id="A0A450TMP6"/>
<name>A0A450TMP6_9GAMM</name>
<protein>
    <submittedName>
        <fullName evidence="1">Uncharacterized protein</fullName>
    </submittedName>
</protein>
<dbReference type="EMBL" id="CAADFE010000017">
    <property type="protein sequence ID" value="VFJ69003.1"/>
    <property type="molecule type" value="Genomic_DNA"/>
</dbReference>
<proteinExistence type="predicted"/>
<organism evidence="1">
    <name type="scientific">Candidatus Kentrum sp. FW</name>
    <dbReference type="NCBI Taxonomy" id="2126338"/>
    <lineage>
        <taxon>Bacteria</taxon>
        <taxon>Pseudomonadati</taxon>
        <taxon>Pseudomonadota</taxon>
        <taxon>Gammaproteobacteria</taxon>
        <taxon>Candidatus Kentrum</taxon>
    </lineage>
</organism>
<gene>
    <name evidence="1" type="ORF">BECKFW1821C_GA0114237_101717</name>
</gene>